<evidence type="ECO:0000313" key="2">
    <source>
        <dbReference type="Proteomes" id="UP000591131"/>
    </source>
</evidence>
<dbReference type="AlphaFoldDB" id="A0A7J6N1A0"/>
<proteinExistence type="predicted"/>
<reference evidence="1 2" key="1">
    <citation type="submission" date="2020-04" db="EMBL/GenBank/DDBJ databases">
        <title>Perkinsus chesapeaki whole genome sequence.</title>
        <authorList>
            <person name="Bogema D.R."/>
        </authorList>
    </citation>
    <scope>NUCLEOTIDE SEQUENCE [LARGE SCALE GENOMIC DNA]</scope>
    <source>
        <strain evidence="1">ATCC PRA-425</strain>
    </source>
</reference>
<protein>
    <submittedName>
        <fullName evidence="1">Uncharacterized protein</fullName>
    </submittedName>
</protein>
<gene>
    <name evidence="1" type="ORF">FOL47_000103</name>
</gene>
<organism evidence="1 2">
    <name type="scientific">Perkinsus chesapeaki</name>
    <name type="common">Clam parasite</name>
    <name type="synonym">Perkinsus andrewsi</name>
    <dbReference type="NCBI Taxonomy" id="330153"/>
    <lineage>
        <taxon>Eukaryota</taxon>
        <taxon>Sar</taxon>
        <taxon>Alveolata</taxon>
        <taxon>Perkinsozoa</taxon>
        <taxon>Perkinsea</taxon>
        <taxon>Perkinsida</taxon>
        <taxon>Perkinsidae</taxon>
        <taxon>Perkinsus</taxon>
    </lineage>
</organism>
<name>A0A7J6N1A0_PERCH</name>
<keyword evidence="2" id="KW-1185">Reference proteome</keyword>
<dbReference type="EMBL" id="JAAPAO010000010">
    <property type="protein sequence ID" value="KAF4677643.1"/>
    <property type="molecule type" value="Genomic_DNA"/>
</dbReference>
<evidence type="ECO:0000313" key="1">
    <source>
        <dbReference type="EMBL" id="KAF4677643.1"/>
    </source>
</evidence>
<dbReference type="Proteomes" id="UP000591131">
    <property type="component" value="Unassembled WGS sequence"/>
</dbReference>
<sequence>MFLSFLGLVFSLRGRERQIPVGKYTRTRTVGQDEVDIFYEFSREGSDQLMVRIGVTCNGVGIPHRKLPVKGLSEMKHEVDFGDQLNPFMDDVKQRCTSLQLASDDFKYVIYTVGKVVQIQRQGDPLMLYLYRG</sequence>
<comment type="caution">
    <text evidence="1">The sequence shown here is derived from an EMBL/GenBank/DDBJ whole genome shotgun (WGS) entry which is preliminary data.</text>
</comment>
<accession>A0A7J6N1A0</accession>